<name>A0A0E9V5B0_ANGAN</name>
<reference evidence="1" key="1">
    <citation type="submission" date="2014-11" db="EMBL/GenBank/DDBJ databases">
        <authorList>
            <person name="Amaro Gonzalez C."/>
        </authorList>
    </citation>
    <scope>NUCLEOTIDE SEQUENCE</scope>
</reference>
<organism evidence="1">
    <name type="scientific">Anguilla anguilla</name>
    <name type="common">European freshwater eel</name>
    <name type="synonym">Muraena anguilla</name>
    <dbReference type="NCBI Taxonomy" id="7936"/>
    <lineage>
        <taxon>Eukaryota</taxon>
        <taxon>Metazoa</taxon>
        <taxon>Chordata</taxon>
        <taxon>Craniata</taxon>
        <taxon>Vertebrata</taxon>
        <taxon>Euteleostomi</taxon>
        <taxon>Actinopterygii</taxon>
        <taxon>Neopterygii</taxon>
        <taxon>Teleostei</taxon>
        <taxon>Anguilliformes</taxon>
        <taxon>Anguillidae</taxon>
        <taxon>Anguilla</taxon>
    </lineage>
</organism>
<reference evidence="1" key="2">
    <citation type="journal article" date="2015" name="Fish Shellfish Immunol.">
        <title>Early steps in the European eel (Anguilla anguilla)-Vibrio vulnificus interaction in the gills: Role of the RtxA13 toxin.</title>
        <authorList>
            <person name="Callol A."/>
            <person name="Pajuelo D."/>
            <person name="Ebbesson L."/>
            <person name="Teles M."/>
            <person name="MacKenzie S."/>
            <person name="Amaro C."/>
        </authorList>
    </citation>
    <scope>NUCLEOTIDE SEQUENCE</scope>
</reference>
<sequence length="8" mass="883">MSIFSVEA</sequence>
<accession>A0A0E9V5B0</accession>
<evidence type="ECO:0000313" key="1">
    <source>
        <dbReference type="EMBL" id="JAH73274.1"/>
    </source>
</evidence>
<proteinExistence type="predicted"/>
<protein>
    <submittedName>
        <fullName evidence="1">Uncharacterized protein</fullName>
    </submittedName>
</protein>
<dbReference type="EMBL" id="GBXM01035303">
    <property type="protein sequence ID" value="JAH73274.1"/>
    <property type="molecule type" value="Transcribed_RNA"/>
</dbReference>